<dbReference type="InterPro" id="IPR001437">
    <property type="entry name" value="Tscrpt_elong_fac_GreA/B_C"/>
</dbReference>
<dbReference type="InterPro" id="IPR036953">
    <property type="entry name" value="GreA/GreB_C_sf"/>
</dbReference>
<dbReference type="SUPFAM" id="SSF54534">
    <property type="entry name" value="FKBP-like"/>
    <property type="match status" value="1"/>
</dbReference>
<organism evidence="2 3">
    <name type="scientific">Pedobacter planticolens</name>
    <dbReference type="NCBI Taxonomy" id="2679964"/>
    <lineage>
        <taxon>Bacteria</taxon>
        <taxon>Pseudomonadati</taxon>
        <taxon>Bacteroidota</taxon>
        <taxon>Sphingobacteriia</taxon>
        <taxon>Sphingobacteriales</taxon>
        <taxon>Sphingobacteriaceae</taxon>
        <taxon>Pedobacter</taxon>
    </lineage>
</organism>
<dbReference type="PANTHER" id="PTHR30437">
    <property type="entry name" value="TRANSCRIPTION ELONGATION FACTOR GREA"/>
    <property type="match status" value="1"/>
</dbReference>
<evidence type="ECO:0000313" key="2">
    <source>
        <dbReference type="EMBL" id="MBB2144732.1"/>
    </source>
</evidence>
<dbReference type="GO" id="GO:0070063">
    <property type="term" value="F:RNA polymerase binding"/>
    <property type="evidence" value="ECO:0007669"/>
    <property type="project" value="InterPro"/>
</dbReference>
<dbReference type="PANTHER" id="PTHR30437:SF5">
    <property type="entry name" value="REGULATOR OF NUCLEOSIDE DIPHOSPHATE KINASE"/>
    <property type="match status" value="1"/>
</dbReference>
<evidence type="ECO:0000259" key="1">
    <source>
        <dbReference type="Pfam" id="PF01272"/>
    </source>
</evidence>
<dbReference type="Gene3D" id="3.10.50.30">
    <property type="entry name" value="Transcription elongation factor, GreA/GreB, C-terminal domain"/>
    <property type="match status" value="1"/>
</dbReference>
<protein>
    <submittedName>
        <fullName evidence="2">Transcription elongation factor GreAB</fullName>
    </submittedName>
</protein>
<gene>
    <name evidence="2" type="ORF">GM921_04510</name>
</gene>
<dbReference type="Pfam" id="PF01272">
    <property type="entry name" value="GreA_GreB"/>
    <property type="match status" value="1"/>
</dbReference>
<dbReference type="Proteomes" id="UP000601055">
    <property type="component" value="Unassembled WGS sequence"/>
</dbReference>
<evidence type="ECO:0000313" key="3">
    <source>
        <dbReference type="Proteomes" id="UP000601055"/>
    </source>
</evidence>
<dbReference type="RefSeq" id="WP_182921413.1">
    <property type="nucleotide sequence ID" value="NZ_WNXD01000001.1"/>
</dbReference>
<dbReference type="GO" id="GO:0003677">
    <property type="term" value="F:DNA binding"/>
    <property type="evidence" value="ECO:0007669"/>
    <property type="project" value="InterPro"/>
</dbReference>
<dbReference type="GO" id="GO:0006354">
    <property type="term" value="P:DNA-templated transcription elongation"/>
    <property type="evidence" value="ECO:0007669"/>
    <property type="project" value="TreeGrafter"/>
</dbReference>
<keyword evidence="2" id="KW-0648">Protein biosynthesis</keyword>
<keyword evidence="3" id="KW-1185">Reference proteome</keyword>
<sequence length="133" mass="15075">MNNQDIQVTKTSIILTTGIYDLLKEQIKKKKLNRLNEEKLEIELKNAKQVLNRDLPNNVVTINSLVTVKDLQTSEEIIRKFVSPQKARRKNGTTSILSAIGIATLGYAEDAIIQWELPEGIKSFQILKVSRLT</sequence>
<name>A0A923IW32_9SPHI</name>
<dbReference type="GO" id="GO:0003746">
    <property type="term" value="F:translation elongation factor activity"/>
    <property type="evidence" value="ECO:0007669"/>
    <property type="project" value="UniProtKB-KW"/>
</dbReference>
<accession>A0A923IW32</accession>
<proteinExistence type="predicted"/>
<dbReference type="GO" id="GO:0032784">
    <property type="term" value="P:regulation of DNA-templated transcription elongation"/>
    <property type="evidence" value="ECO:0007669"/>
    <property type="project" value="InterPro"/>
</dbReference>
<reference evidence="2" key="1">
    <citation type="submission" date="2019-11" db="EMBL/GenBank/DDBJ databases">
        <title>Description of Pedobacter sp. LMG 31464T.</title>
        <authorList>
            <person name="Carlier A."/>
            <person name="Qi S."/>
            <person name="Vandamme P."/>
        </authorList>
    </citation>
    <scope>NUCLEOTIDE SEQUENCE</scope>
    <source>
        <strain evidence="2">LMG 31464</strain>
    </source>
</reference>
<dbReference type="EMBL" id="WNXD01000001">
    <property type="protein sequence ID" value="MBB2144732.1"/>
    <property type="molecule type" value="Genomic_DNA"/>
</dbReference>
<feature type="domain" description="Transcription elongation factor GreA/GreB C-terminal" evidence="1">
    <location>
        <begin position="56"/>
        <end position="130"/>
    </location>
</feature>
<comment type="caution">
    <text evidence="2">The sequence shown here is derived from an EMBL/GenBank/DDBJ whole genome shotgun (WGS) entry which is preliminary data.</text>
</comment>
<dbReference type="InterPro" id="IPR023459">
    <property type="entry name" value="Tscrpt_elong_fac_GreA/B_fam"/>
</dbReference>
<dbReference type="AlphaFoldDB" id="A0A923IW32"/>
<keyword evidence="2" id="KW-0251">Elongation factor</keyword>